<comment type="caution">
    <text evidence="6">The sequence shown here is derived from an EMBL/GenBank/DDBJ whole genome shotgun (WGS) entry which is preliminary data.</text>
</comment>
<dbReference type="SUPFAM" id="SSF54665">
    <property type="entry name" value="CO dehydrogenase molybdoprotein N-domain-like"/>
    <property type="match status" value="1"/>
</dbReference>
<organism evidence="6 7">
    <name type="scientific">Lutibaculum baratangense AMV1</name>
    <dbReference type="NCBI Taxonomy" id="631454"/>
    <lineage>
        <taxon>Bacteria</taxon>
        <taxon>Pseudomonadati</taxon>
        <taxon>Pseudomonadota</taxon>
        <taxon>Alphaproteobacteria</taxon>
        <taxon>Hyphomicrobiales</taxon>
        <taxon>Tepidamorphaceae</taxon>
        <taxon>Lutibaculum</taxon>
    </lineage>
</organism>
<dbReference type="OrthoDB" id="9767994at2"/>
<name>V4RIG5_9HYPH</name>
<dbReference type="Gene3D" id="3.30.365.10">
    <property type="entry name" value="Aldehyde oxidase/xanthine dehydrogenase, molybdopterin binding domain"/>
    <property type="match status" value="4"/>
</dbReference>
<dbReference type="GO" id="GO:0020037">
    <property type="term" value="F:heme binding"/>
    <property type="evidence" value="ECO:0007669"/>
    <property type="project" value="InterPro"/>
</dbReference>
<dbReference type="STRING" id="631454.N177_3143"/>
<dbReference type="EMBL" id="AWXZ01000039">
    <property type="protein sequence ID" value="ESR23075.1"/>
    <property type="molecule type" value="Genomic_DNA"/>
</dbReference>
<evidence type="ECO:0000256" key="1">
    <source>
        <dbReference type="ARBA" id="ARBA00022617"/>
    </source>
</evidence>
<evidence type="ECO:0000313" key="7">
    <source>
        <dbReference type="Proteomes" id="UP000017819"/>
    </source>
</evidence>
<dbReference type="RefSeq" id="WP_023433262.1">
    <property type="nucleotide sequence ID" value="NZ_AWXZ01000039.1"/>
</dbReference>
<dbReference type="eggNOG" id="COG2010">
    <property type="taxonomic scope" value="Bacteria"/>
</dbReference>
<accession>V4RIG5</accession>
<keyword evidence="1 4" id="KW-0349">Heme</keyword>
<dbReference type="Pfam" id="PF13442">
    <property type="entry name" value="Cytochrome_CBB3"/>
    <property type="match status" value="1"/>
</dbReference>
<keyword evidence="2 4" id="KW-0479">Metal-binding</keyword>
<dbReference type="InterPro" id="IPR052516">
    <property type="entry name" value="N-heterocyclic_Hydroxylase"/>
</dbReference>
<evidence type="ECO:0000256" key="2">
    <source>
        <dbReference type="ARBA" id="ARBA00022723"/>
    </source>
</evidence>
<dbReference type="InterPro" id="IPR036856">
    <property type="entry name" value="Ald_Oxase/Xan_DH_a/b_sf"/>
</dbReference>
<sequence length="1159" mass="123869">MTGVRSGGALVVTGAGRLGRETYLRITGDGRVSAYNGHVDLGTGLRTALAQIVAEELDVDPADVEMVLGDTSRTPDQGPTIASESIQIAAVPLRNAAAQARHALLARAARAFNAAPEELQVENGEVFVAGGDRRIGYGALIGEETIELELSADVAVKPVAEHRIVGTPHKRLDLPGKATAQITYVHDVRVDGMLHGRVVRPPYAGRDTGDFVGNSLISVDEGSIAHIPGIVAVVVIRDFVGIVAEREDDAERAMRALKVAWREPPPLPDLGDVPNALTSNPSTPRTLIDRGDVDAAIDGAAKRLERRYVWPYHLHGPIGPSCSVAHWQGDGLTLWSGTQNPHMLRADLSRLLEIPEHRIDIRRHEAAGCYGRTCMDDVGGDAALLSRAVGRPVRVQLSREQEHAWEPKGAAQLMEVRGGIAADGSPSGYDFETRYPSNRGPNLALLLTGVVKADPQPSDMGDRTAIPPYAYDDMRVVVHDMAPIVRAAWMRGVSAMPNSFAHESYVDELAAEAGVDPVEYRLRYLQDERAKELVKETAERAGWAPRTAPRLVAEGEIAYGQGFAYAVYVHGTFPGTAAAQAAWVAEVAVNRRTGEVVIERVVAGQDSGMMINPAGVKHQIHGNVVQSVSRVMKEKVAFSDTAVATKDWGSYPVLNFPELPRIEVVMMPRQSEPPLGVGESASVPSAAAIANAIYDATGVRFRELPFTPERIRAGLEGTALPPPAKAPSRPRRRLLGQLTTAAAAALTTAAVAWSWHTPIARIAPPDPSVWSAATIERGRQLASLGACAVCHTAEGGAINAGGRGIETPFGTVYATNITPDAETGIGAWSYTAFERAMRKGISRDGHHLYPAFPYTSFARTSDADMQALYAYLMSQAPVRAEVPESRLAFPFNLRAAMAGWNALFHRPGTLEPDPARSEAWNRGRYLVEGLGHCSGCHSPRNALGAEKTGRLHLAGGMAEGWEAPALTALSKSPVSWTENALYQYLRDGWSPHHGSAAGPMAPVIEELRELPDKDIRAMATYLGSLNDAPADGDLASLAARLASESHARLVEGHEAGARLFENACAICHGADALAAPDAPAIPLALNSSVHSDRPDNLIRVLLEGIPLPPRPLSGSMPSYAGAYSNGQIAEIAAYVRARFAPDRPAWEGLEDAVGHIRGG</sequence>
<dbReference type="eggNOG" id="COG1529">
    <property type="taxonomic scope" value="Bacteria"/>
</dbReference>
<dbReference type="Proteomes" id="UP000017819">
    <property type="component" value="Unassembled WGS sequence"/>
</dbReference>
<dbReference type="GO" id="GO:0046872">
    <property type="term" value="F:metal ion binding"/>
    <property type="evidence" value="ECO:0007669"/>
    <property type="project" value="UniProtKB-KW"/>
</dbReference>
<keyword evidence="7" id="KW-1185">Reference proteome</keyword>
<dbReference type="InterPro" id="IPR046867">
    <property type="entry name" value="AldOxase/xan_DH_MoCoBD2"/>
</dbReference>
<evidence type="ECO:0000259" key="5">
    <source>
        <dbReference type="PROSITE" id="PS51007"/>
    </source>
</evidence>
<dbReference type="PANTHER" id="PTHR47495">
    <property type="entry name" value="ALDEHYDE DEHYDROGENASE"/>
    <property type="match status" value="1"/>
</dbReference>
<dbReference type="PATRIC" id="fig|631454.5.peg.3103"/>
<proteinExistence type="predicted"/>
<keyword evidence="3 4" id="KW-0408">Iron</keyword>
<dbReference type="Pfam" id="PF00034">
    <property type="entry name" value="Cytochrom_C"/>
    <property type="match status" value="1"/>
</dbReference>
<dbReference type="Gene3D" id="3.90.1170.50">
    <property type="entry name" value="Aldehyde oxidase/xanthine dehydrogenase, a/b hammerhead"/>
    <property type="match status" value="1"/>
</dbReference>
<dbReference type="Pfam" id="PF20256">
    <property type="entry name" value="MoCoBD_2"/>
    <property type="match status" value="1"/>
</dbReference>
<dbReference type="SMART" id="SM01008">
    <property type="entry name" value="Ald_Xan_dh_C"/>
    <property type="match status" value="1"/>
</dbReference>
<dbReference type="SUPFAM" id="SSF56003">
    <property type="entry name" value="Molybdenum cofactor-binding domain"/>
    <property type="match status" value="2"/>
</dbReference>
<feature type="domain" description="Cytochrome c" evidence="5">
    <location>
        <begin position="1051"/>
        <end position="1139"/>
    </location>
</feature>
<reference evidence="6 7" key="1">
    <citation type="journal article" date="2014" name="Genome Announc.">
        <title>Draft Genome Sequence of Lutibaculum baratangense Strain AMV1T, Isolated from a Mud Volcano in Andamans, India.</title>
        <authorList>
            <person name="Singh A."/>
            <person name="Sreenivas A."/>
            <person name="Sathyanarayana Reddy G."/>
            <person name="Pinnaka A.K."/>
            <person name="Shivaji S."/>
        </authorList>
    </citation>
    <scope>NUCLEOTIDE SEQUENCE [LARGE SCALE GENOMIC DNA]</scope>
    <source>
        <strain evidence="6 7">AMV1</strain>
    </source>
</reference>
<gene>
    <name evidence="6" type="ORF">N177_3143</name>
</gene>
<dbReference type="InterPro" id="IPR036909">
    <property type="entry name" value="Cyt_c-like_dom_sf"/>
</dbReference>
<dbReference type="SUPFAM" id="SSF46626">
    <property type="entry name" value="Cytochrome c"/>
    <property type="match status" value="3"/>
</dbReference>
<dbReference type="Pfam" id="PF02738">
    <property type="entry name" value="MoCoBD_1"/>
    <property type="match status" value="1"/>
</dbReference>
<feature type="domain" description="Cytochrome c" evidence="5">
    <location>
        <begin position="773"/>
        <end position="876"/>
    </location>
</feature>
<dbReference type="PROSITE" id="PS51007">
    <property type="entry name" value="CYTC"/>
    <property type="match status" value="3"/>
</dbReference>
<evidence type="ECO:0000313" key="6">
    <source>
        <dbReference type="EMBL" id="ESR23075.1"/>
    </source>
</evidence>
<evidence type="ECO:0000256" key="3">
    <source>
        <dbReference type="ARBA" id="ARBA00023004"/>
    </source>
</evidence>
<dbReference type="GO" id="GO:0009055">
    <property type="term" value="F:electron transfer activity"/>
    <property type="evidence" value="ECO:0007669"/>
    <property type="project" value="InterPro"/>
</dbReference>
<dbReference type="Gene3D" id="1.10.760.10">
    <property type="entry name" value="Cytochrome c-like domain"/>
    <property type="match status" value="3"/>
</dbReference>
<dbReference type="InterPro" id="IPR008274">
    <property type="entry name" value="AldOxase/xan_DH_MoCoBD1"/>
</dbReference>
<dbReference type="EC" id="1.3.99.16" evidence="6"/>
<evidence type="ECO:0000256" key="4">
    <source>
        <dbReference type="PROSITE-ProRule" id="PRU00433"/>
    </source>
</evidence>
<keyword evidence="6" id="KW-0560">Oxidoreductase</keyword>
<dbReference type="InterPro" id="IPR037165">
    <property type="entry name" value="AldOxase/xan_DH_Mopterin-bd_sf"/>
</dbReference>
<feature type="domain" description="Cytochrome c" evidence="5">
    <location>
        <begin position="918"/>
        <end position="1026"/>
    </location>
</feature>
<protein>
    <submittedName>
        <fullName evidence="6">Isoquinoline 1-oxidoreductase beta subunit</fullName>
        <ecNumber evidence="6">1.3.99.16</ecNumber>
    </submittedName>
</protein>
<dbReference type="GO" id="GO:0047121">
    <property type="term" value="F:isoquinoline 1-oxidoreductase activity"/>
    <property type="evidence" value="ECO:0007669"/>
    <property type="project" value="UniProtKB-EC"/>
</dbReference>
<dbReference type="InterPro" id="IPR009056">
    <property type="entry name" value="Cyt_c-like_dom"/>
</dbReference>
<dbReference type="InterPro" id="IPR000674">
    <property type="entry name" value="Ald_Oxase/Xan_DH_a/b"/>
</dbReference>
<dbReference type="PANTHER" id="PTHR47495:SF1">
    <property type="entry name" value="BLL3820 PROTEIN"/>
    <property type="match status" value="1"/>
</dbReference>
<dbReference type="AlphaFoldDB" id="V4RIG5"/>